<dbReference type="SUPFAM" id="SSF81383">
    <property type="entry name" value="F-box domain"/>
    <property type="match status" value="1"/>
</dbReference>
<dbReference type="NCBIfam" id="TIGR01640">
    <property type="entry name" value="F_box_assoc_1"/>
    <property type="match status" value="1"/>
</dbReference>
<organism evidence="2">
    <name type="scientific">Fagus sylvatica</name>
    <name type="common">Beechnut</name>
    <dbReference type="NCBI Taxonomy" id="28930"/>
    <lineage>
        <taxon>Eukaryota</taxon>
        <taxon>Viridiplantae</taxon>
        <taxon>Streptophyta</taxon>
        <taxon>Embryophyta</taxon>
        <taxon>Tracheophyta</taxon>
        <taxon>Spermatophyta</taxon>
        <taxon>Magnoliopsida</taxon>
        <taxon>eudicotyledons</taxon>
        <taxon>Gunneridae</taxon>
        <taxon>Pentapetalae</taxon>
        <taxon>rosids</taxon>
        <taxon>fabids</taxon>
        <taxon>Fagales</taxon>
        <taxon>Fagaceae</taxon>
        <taxon>Fagus</taxon>
    </lineage>
</organism>
<dbReference type="InterPro" id="IPR050796">
    <property type="entry name" value="SCF_F-box_component"/>
</dbReference>
<dbReference type="InterPro" id="IPR036047">
    <property type="entry name" value="F-box-like_dom_sf"/>
</dbReference>
<reference evidence="2" key="1">
    <citation type="submission" date="2018-02" db="EMBL/GenBank/DDBJ databases">
        <authorList>
            <person name="Cohen D.B."/>
            <person name="Kent A.D."/>
        </authorList>
    </citation>
    <scope>NUCLEOTIDE SEQUENCE</scope>
</reference>
<dbReference type="Pfam" id="PF07734">
    <property type="entry name" value="FBA_1"/>
    <property type="match status" value="1"/>
</dbReference>
<sequence length="255" mass="28941">MWDYLPDEVVVEFLQRLPVKSLIRLRCVSKSWNSLITSPAFINSHLTQSLTLFSNSNTKIVSASATLRPEIRFKYGIGNAASLNGAIHVAATDWKNAPRPLVLTFDLSDEVFREISVPNGMFREGDLVSTSVFQGLLSLLCYATDEDTGEECCSIWVMKEYGIVESWTKQFTVDLNGEIERVLGVRKNGHILVEAQVRIGSELSSYDPESQQVQRLGICGFKYFHLDNYMENLVLLDKPTDPLTRRRVSRKRKCR</sequence>
<dbReference type="Pfam" id="PF00646">
    <property type="entry name" value="F-box"/>
    <property type="match status" value="1"/>
</dbReference>
<dbReference type="InterPro" id="IPR017451">
    <property type="entry name" value="F-box-assoc_interact_dom"/>
</dbReference>
<feature type="domain" description="F-box" evidence="1">
    <location>
        <begin position="1"/>
        <end position="50"/>
    </location>
</feature>
<dbReference type="CDD" id="cd22157">
    <property type="entry name" value="F-box_AtFBW1-like"/>
    <property type="match status" value="1"/>
</dbReference>
<proteinExistence type="predicted"/>
<name>A0A2N9J7Q1_FAGSY</name>
<dbReference type="PANTHER" id="PTHR31672:SF13">
    <property type="entry name" value="F-BOX PROTEIN CPR30-LIKE"/>
    <property type="match status" value="1"/>
</dbReference>
<evidence type="ECO:0000259" key="1">
    <source>
        <dbReference type="PROSITE" id="PS50181"/>
    </source>
</evidence>
<dbReference type="PANTHER" id="PTHR31672">
    <property type="entry name" value="BNACNNG10540D PROTEIN"/>
    <property type="match status" value="1"/>
</dbReference>
<evidence type="ECO:0000313" key="2">
    <source>
        <dbReference type="EMBL" id="SPD33417.1"/>
    </source>
</evidence>
<dbReference type="Gene3D" id="1.20.1280.50">
    <property type="match status" value="1"/>
</dbReference>
<gene>
    <name evidence="2" type="ORF">FSB_LOCUS61299</name>
</gene>
<dbReference type="SMART" id="SM00256">
    <property type="entry name" value="FBOX"/>
    <property type="match status" value="1"/>
</dbReference>
<protein>
    <recommendedName>
        <fullName evidence="1">F-box domain-containing protein</fullName>
    </recommendedName>
</protein>
<dbReference type="PROSITE" id="PS50181">
    <property type="entry name" value="FBOX"/>
    <property type="match status" value="1"/>
</dbReference>
<dbReference type="EMBL" id="OIVN01006453">
    <property type="protein sequence ID" value="SPD33417.1"/>
    <property type="molecule type" value="Genomic_DNA"/>
</dbReference>
<dbReference type="InterPro" id="IPR006527">
    <property type="entry name" value="F-box-assoc_dom_typ1"/>
</dbReference>
<accession>A0A2N9J7Q1</accession>
<dbReference type="InterPro" id="IPR001810">
    <property type="entry name" value="F-box_dom"/>
</dbReference>
<dbReference type="AlphaFoldDB" id="A0A2N9J7Q1"/>